<dbReference type="InterPro" id="IPR000719">
    <property type="entry name" value="Prot_kinase_dom"/>
</dbReference>
<dbReference type="InterPro" id="IPR017441">
    <property type="entry name" value="Protein_kinase_ATP_BS"/>
</dbReference>
<evidence type="ECO:0000256" key="1">
    <source>
        <dbReference type="ARBA" id="ARBA00012513"/>
    </source>
</evidence>
<dbReference type="EC" id="2.7.11.1" evidence="1"/>
<dbReference type="InterPro" id="IPR051334">
    <property type="entry name" value="SRPK"/>
</dbReference>
<feature type="domain" description="Protein kinase" evidence="10">
    <location>
        <begin position="41"/>
        <end position="298"/>
    </location>
</feature>
<keyword evidence="12" id="KW-1185">Reference proteome</keyword>
<protein>
    <recommendedName>
        <fullName evidence="1">non-specific serine/threonine protein kinase</fullName>
        <ecNumber evidence="1">2.7.11.1</ecNumber>
    </recommendedName>
</protein>
<evidence type="ECO:0000256" key="8">
    <source>
        <dbReference type="ARBA" id="ARBA00048679"/>
    </source>
</evidence>
<keyword evidence="2" id="KW-0723">Serine/threonine-protein kinase</keyword>
<evidence type="ECO:0000256" key="3">
    <source>
        <dbReference type="ARBA" id="ARBA00022679"/>
    </source>
</evidence>
<sequence>MNELSIYNQHNLLYNQEKLSRYRPGGYHPVSLGDSFKDGRYKVHHKLGWGGYSTVWLANDTECDEWVAIKILTAERSEDTKELEILQLLRERSKDLPGAKYIVHLLDHFFHSGPNGNHQCLVFELLGPCVESLVKEYSECENGFEPETILRIADQLLEGVSAIHDAGLVHGDLSTWNIAFTTSHLSKMNVDGILAVIGTPIVEDLIRLDGKPLDLSLPKHLVKAASWDDWLDEDEEDIRIIDFGESFPKNTRVESLAQPGQLRVPETVFVGSFDYRVDLWRVGCIVGYLRTPWKRTSG</sequence>
<comment type="catalytic activity">
    <reaction evidence="7">
        <text>L-threonyl-[protein] + ATP = O-phospho-L-threonyl-[protein] + ADP + H(+)</text>
        <dbReference type="Rhea" id="RHEA:46608"/>
        <dbReference type="Rhea" id="RHEA-COMP:11060"/>
        <dbReference type="Rhea" id="RHEA-COMP:11605"/>
        <dbReference type="ChEBI" id="CHEBI:15378"/>
        <dbReference type="ChEBI" id="CHEBI:30013"/>
        <dbReference type="ChEBI" id="CHEBI:30616"/>
        <dbReference type="ChEBI" id="CHEBI:61977"/>
        <dbReference type="ChEBI" id="CHEBI:456216"/>
        <dbReference type="EC" id="2.7.11.1"/>
    </reaction>
</comment>
<evidence type="ECO:0000256" key="5">
    <source>
        <dbReference type="ARBA" id="ARBA00022777"/>
    </source>
</evidence>
<dbReference type="Gene3D" id="1.10.510.10">
    <property type="entry name" value="Transferase(Phosphotransferase) domain 1"/>
    <property type="match status" value="1"/>
</dbReference>
<accession>A0ABR3XEH8</accession>
<dbReference type="PROSITE" id="PS00107">
    <property type="entry name" value="PROTEIN_KINASE_ATP"/>
    <property type="match status" value="1"/>
</dbReference>
<dbReference type="SMART" id="SM00220">
    <property type="entry name" value="S_TKc"/>
    <property type="match status" value="1"/>
</dbReference>
<evidence type="ECO:0000313" key="12">
    <source>
        <dbReference type="Proteomes" id="UP001583193"/>
    </source>
</evidence>
<name>A0ABR3XEH8_9EURO</name>
<dbReference type="EMBL" id="JAVDPF010000020">
    <property type="protein sequence ID" value="KAL1874065.1"/>
    <property type="molecule type" value="Genomic_DNA"/>
</dbReference>
<evidence type="ECO:0000313" key="11">
    <source>
        <dbReference type="EMBL" id="KAL1874065.1"/>
    </source>
</evidence>
<dbReference type="PANTHER" id="PTHR47634">
    <property type="entry name" value="PROTEIN KINASE DOMAIN-CONTAINING PROTEIN-RELATED"/>
    <property type="match status" value="1"/>
</dbReference>
<dbReference type="InterPro" id="IPR011009">
    <property type="entry name" value="Kinase-like_dom_sf"/>
</dbReference>
<dbReference type="Gene3D" id="3.30.200.20">
    <property type="entry name" value="Phosphorylase Kinase, domain 1"/>
    <property type="match status" value="1"/>
</dbReference>
<dbReference type="Proteomes" id="UP001583193">
    <property type="component" value="Unassembled WGS sequence"/>
</dbReference>
<keyword evidence="6 9" id="KW-0067">ATP-binding</keyword>
<dbReference type="PROSITE" id="PS50011">
    <property type="entry name" value="PROTEIN_KINASE_DOM"/>
    <property type="match status" value="1"/>
</dbReference>
<keyword evidence="3" id="KW-0808">Transferase</keyword>
<organism evidence="11 12">
    <name type="scientific">Paecilomyces lecythidis</name>
    <dbReference type="NCBI Taxonomy" id="3004212"/>
    <lineage>
        <taxon>Eukaryota</taxon>
        <taxon>Fungi</taxon>
        <taxon>Dikarya</taxon>
        <taxon>Ascomycota</taxon>
        <taxon>Pezizomycotina</taxon>
        <taxon>Eurotiomycetes</taxon>
        <taxon>Eurotiomycetidae</taxon>
        <taxon>Eurotiales</taxon>
        <taxon>Thermoascaceae</taxon>
        <taxon>Paecilomyces</taxon>
    </lineage>
</organism>
<evidence type="ECO:0000256" key="9">
    <source>
        <dbReference type="PROSITE-ProRule" id="PRU10141"/>
    </source>
</evidence>
<evidence type="ECO:0000256" key="7">
    <source>
        <dbReference type="ARBA" id="ARBA00047899"/>
    </source>
</evidence>
<gene>
    <name evidence="11" type="ORF">Plec18167_005999</name>
</gene>
<dbReference type="Pfam" id="PF00069">
    <property type="entry name" value="Pkinase"/>
    <property type="match status" value="1"/>
</dbReference>
<evidence type="ECO:0000256" key="6">
    <source>
        <dbReference type="ARBA" id="ARBA00022840"/>
    </source>
</evidence>
<evidence type="ECO:0000256" key="2">
    <source>
        <dbReference type="ARBA" id="ARBA00022527"/>
    </source>
</evidence>
<comment type="catalytic activity">
    <reaction evidence="8">
        <text>L-seryl-[protein] + ATP = O-phospho-L-seryl-[protein] + ADP + H(+)</text>
        <dbReference type="Rhea" id="RHEA:17989"/>
        <dbReference type="Rhea" id="RHEA-COMP:9863"/>
        <dbReference type="Rhea" id="RHEA-COMP:11604"/>
        <dbReference type="ChEBI" id="CHEBI:15378"/>
        <dbReference type="ChEBI" id="CHEBI:29999"/>
        <dbReference type="ChEBI" id="CHEBI:30616"/>
        <dbReference type="ChEBI" id="CHEBI:83421"/>
        <dbReference type="ChEBI" id="CHEBI:456216"/>
        <dbReference type="EC" id="2.7.11.1"/>
    </reaction>
</comment>
<keyword evidence="4 9" id="KW-0547">Nucleotide-binding</keyword>
<comment type="caution">
    <text evidence="11">The sequence shown here is derived from an EMBL/GenBank/DDBJ whole genome shotgun (WGS) entry which is preliminary data.</text>
</comment>
<dbReference type="PANTHER" id="PTHR47634:SF9">
    <property type="entry name" value="PROTEIN KINASE DOMAIN-CONTAINING PROTEIN-RELATED"/>
    <property type="match status" value="1"/>
</dbReference>
<feature type="binding site" evidence="9">
    <location>
        <position position="70"/>
    </location>
    <ligand>
        <name>ATP</name>
        <dbReference type="ChEBI" id="CHEBI:30616"/>
    </ligand>
</feature>
<dbReference type="SUPFAM" id="SSF56112">
    <property type="entry name" value="Protein kinase-like (PK-like)"/>
    <property type="match status" value="1"/>
</dbReference>
<evidence type="ECO:0000256" key="4">
    <source>
        <dbReference type="ARBA" id="ARBA00022741"/>
    </source>
</evidence>
<keyword evidence="5" id="KW-0418">Kinase</keyword>
<evidence type="ECO:0000259" key="10">
    <source>
        <dbReference type="PROSITE" id="PS50011"/>
    </source>
</evidence>
<reference evidence="11 12" key="1">
    <citation type="journal article" date="2024" name="IMA Fungus">
        <title>IMA Genome - F19 : A genome assembly and annotation guide to empower mycologists, including annotated draft genome sequences of Ceratocystis pirilliformis, Diaporthe australafricana, Fusarium ophioides, Paecilomyces lecythidis, and Sporothrix stenoceras.</title>
        <authorList>
            <person name="Aylward J."/>
            <person name="Wilson A.M."/>
            <person name="Visagie C.M."/>
            <person name="Spraker J."/>
            <person name="Barnes I."/>
            <person name="Buitendag C."/>
            <person name="Ceriani C."/>
            <person name="Del Mar Angel L."/>
            <person name="du Plessis D."/>
            <person name="Fuchs T."/>
            <person name="Gasser K."/>
            <person name="Kramer D."/>
            <person name="Li W."/>
            <person name="Munsamy K."/>
            <person name="Piso A."/>
            <person name="Price J.L."/>
            <person name="Sonnekus B."/>
            <person name="Thomas C."/>
            <person name="van der Nest A."/>
            <person name="van Dijk A."/>
            <person name="van Heerden A."/>
            <person name="van Vuuren N."/>
            <person name="Yilmaz N."/>
            <person name="Duong T.A."/>
            <person name="van der Merwe N.A."/>
            <person name="Wingfield M.J."/>
            <person name="Wingfield B.D."/>
        </authorList>
    </citation>
    <scope>NUCLEOTIDE SEQUENCE [LARGE SCALE GENOMIC DNA]</scope>
    <source>
        <strain evidence="11 12">CMW 18167</strain>
    </source>
</reference>
<proteinExistence type="predicted"/>